<feature type="domain" description="DUF1559" evidence="1">
    <location>
        <begin position="51"/>
        <end position="306"/>
    </location>
</feature>
<dbReference type="SUPFAM" id="SSF54523">
    <property type="entry name" value="Pili subunits"/>
    <property type="match status" value="1"/>
</dbReference>
<dbReference type="EMBL" id="CP001848">
    <property type="protein sequence ID" value="ADB18393.1"/>
    <property type="molecule type" value="Genomic_DNA"/>
</dbReference>
<dbReference type="Pfam" id="PF07596">
    <property type="entry name" value="SBP_bac_10"/>
    <property type="match status" value="1"/>
</dbReference>
<name>D2R028_PIRSD</name>
<reference evidence="2 3" key="1">
    <citation type="journal article" date="2009" name="Stand. Genomic Sci.">
        <title>Complete genome sequence of Pirellula staleyi type strain (ATCC 27377).</title>
        <authorList>
            <person name="Clum A."/>
            <person name="Tindall B.J."/>
            <person name="Sikorski J."/>
            <person name="Ivanova N."/>
            <person name="Mavrommatis K."/>
            <person name="Lucas S."/>
            <person name="Glavina del Rio T."/>
            <person name="Nolan M."/>
            <person name="Chen F."/>
            <person name="Tice H."/>
            <person name="Pitluck S."/>
            <person name="Cheng J.F."/>
            <person name="Chertkov O."/>
            <person name="Brettin T."/>
            <person name="Han C."/>
            <person name="Detter J.C."/>
            <person name="Kuske C."/>
            <person name="Bruce D."/>
            <person name="Goodwin L."/>
            <person name="Ovchinikova G."/>
            <person name="Pati A."/>
            <person name="Mikhailova N."/>
            <person name="Chen A."/>
            <person name="Palaniappan K."/>
            <person name="Land M."/>
            <person name="Hauser L."/>
            <person name="Chang Y.J."/>
            <person name="Jeffries C.D."/>
            <person name="Chain P."/>
            <person name="Rohde M."/>
            <person name="Goker M."/>
            <person name="Bristow J."/>
            <person name="Eisen J.A."/>
            <person name="Markowitz V."/>
            <person name="Hugenholtz P."/>
            <person name="Kyrpides N.C."/>
            <person name="Klenk H.P."/>
            <person name="Lapidus A."/>
        </authorList>
    </citation>
    <scope>NUCLEOTIDE SEQUENCE [LARGE SCALE GENOMIC DNA]</scope>
    <source>
        <strain evidence="3">ATCC 27377 / DSM 6068 / ICPB 4128</strain>
    </source>
</reference>
<keyword evidence="3" id="KW-1185">Reference proteome</keyword>
<dbReference type="eggNOG" id="COG2165">
    <property type="taxonomic scope" value="Bacteria"/>
</dbReference>
<dbReference type="Gene3D" id="3.30.700.10">
    <property type="entry name" value="Glycoprotein, Type 4 Pilin"/>
    <property type="match status" value="1"/>
</dbReference>
<dbReference type="HOGENOM" id="CLU_041661_0_0_0"/>
<evidence type="ECO:0000259" key="1">
    <source>
        <dbReference type="Pfam" id="PF07596"/>
    </source>
</evidence>
<dbReference type="InterPro" id="IPR012902">
    <property type="entry name" value="N_methyl_site"/>
</dbReference>
<dbReference type="PANTHER" id="PTHR30093">
    <property type="entry name" value="GENERAL SECRETION PATHWAY PROTEIN G"/>
    <property type="match status" value="1"/>
</dbReference>
<dbReference type="NCBIfam" id="TIGR02532">
    <property type="entry name" value="IV_pilin_GFxxxE"/>
    <property type="match status" value="1"/>
</dbReference>
<dbReference type="PROSITE" id="PS00409">
    <property type="entry name" value="PROKAR_NTER_METHYL"/>
    <property type="match status" value="1"/>
</dbReference>
<accession>D2R028</accession>
<dbReference type="InterPro" id="IPR045584">
    <property type="entry name" value="Pilin-like"/>
</dbReference>
<dbReference type="InterPro" id="IPR011453">
    <property type="entry name" value="DUF1559"/>
</dbReference>
<dbReference type="PANTHER" id="PTHR30093:SF2">
    <property type="entry name" value="TYPE II SECRETION SYSTEM PROTEIN H"/>
    <property type="match status" value="1"/>
</dbReference>
<organism evidence="2 3">
    <name type="scientific">Pirellula staleyi (strain ATCC 27377 / DSM 6068 / ICPB 4128)</name>
    <name type="common">Pirella staleyi</name>
    <dbReference type="NCBI Taxonomy" id="530564"/>
    <lineage>
        <taxon>Bacteria</taxon>
        <taxon>Pseudomonadati</taxon>
        <taxon>Planctomycetota</taxon>
        <taxon>Planctomycetia</taxon>
        <taxon>Pirellulales</taxon>
        <taxon>Pirellulaceae</taxon>
        <taxon>Pirellula</taxon>
    </lineage>
</organism>
<sequence length="325" mass="35053">MFARGKPQPRLERNVIVTVFRSWKKGFTLVELLVVIAIIGVLVALLLPAVQAAREAARRSSCSNNLKQLGLALHNYHDTLGSFPYGYMEVGTRLKRNCWFQGVLPFMEQTAMYDKYSALTIEWIMDVPDTIKDIPIKTMNCPSDGSGGSNSQGANGGNRGPGYGAQGNYVGCTGDGLMVYGTANDGLFFQLSNNTFGSVIDGTSNSLAFGEVIIRGKSNTNSAWGDGGSYWGGARWGGYGFTTMEAPNTTIADQVYLCKSTTWKGAPCTSITSSDTQRNFLRSYHPAGAQVALIDGSTRFISNTINITTYRALGTINGGETLGEY</sequence>
<dbReference type="KEGG" id="psl:Psta_3738"/>
<protein>
    <recommendedName>
        <fullName evidence="1">DUF1559 domain-containing protein</fullName>
    </recommendedName>
</protein>
<evidence type="ECO:0000313" key="3">
    <source>
        <dbReference type="Proteomes" id="UP000001887"/>
    </source>
</evidence>
<dbReference type="STRING" id="530564.Psta_3738"/>
<dbReference type="NCBIfam" id="TIGR04294">
    <property type="entry name" value="pre_pil_HX9DG"/>
    <property type="match status" value="1"/>
</dbReference>
<dbReference type="Pfam" id="PF07963">
    <property type="entry name" value="N_methyl"/>
    <property type="match status" value="1"/>
</dbReference>
<gene>
    <name evidence="2" type="ordered locus">Psta_3738</name>
</gene>
<dbReference type="AlphaFoldDB" id="D2R028"/>
<dbReference type="InterPro" id="IPR027558">
    <property type="entry name" value="Pre_pil_HX9DG_C"/>
</dbReference>
<dbReference type="Proteomes" id="UP000001887">
    <property type="component" value="Chromosome"/>
</dbReference>
<evidence type="ECO:0000313" key="2">
    <source>
        <dbReference type="EMBL" id="ADB18393.1"/>
    </source>
</evidence>
<proteinExistence type="predicted"/>